<dbReference type="PANTHER" id="PTHR10030">
    <property type="entry name" value="ALPHA-L-FUCOSIDASE"/>
    <property type="match status" value="1"/>
</dbReference>
<dbReference type="Gene3D" id="3.20.20.80">
    <property type="entry name" value="Glycosidases"/>
    <property type="match status" value="1"/>
</dbReference>
<protein>
    <recommendedName>
        <fullName evidence="3">alpha-L-fucosidase</fullName>
        <ecNumber evidence="3">3.2.1.51</ecNumber>
    </recommendedName>
</protein>
<evidence type="ECO:0000259" key="7">
    <source>
        <dbReference type="Pfam" id="PF01120"/>
    </source>
</evidence>
<feature type="domain" description="Glycoside hydrolase family 29 N-terminal" evidence="7">
    <location>
        <begin position="45"/>
        <end position="340"/>
    </location>
</feature>
<dbReference type="PRINTS" id="PR00741">
    <property type="entry name" value="GLHYDRLASE29"/>
</dbReference>
<dbReference type="Proteomes" id="UP001596091">
    <property type="component" value="Unassembled WGS sequence"/>
</dbReference>
<accession>A0ABW1EFC2</accession>
<evidence type="ECO:0000256" key="1">
    <source>
        <dbReference type="ARBA" id="ARBA00004071"/>
    </source>
</evidence>
<keyword evidence="4" id="KW-0732">Signal</keyword>
<dbReference type="InterPro" id="IPR016286">
    <property type="entry name" value="FUC_metazoa-typ"/>
</dbReference>
<gene>
    <name evidence="8" type="ORF">ACFPT7_06605</name>
</gene>
<sequence length="561" mass="62777">MERLRDGVVALSLGLVIGGVWARPLLAQQVSSGTVAPGSIALESDPEKGSLNKAERLEWFRDQGFGLFIHWGVDGQLGVVISHSLVGASKEYTDRYFSELPQTFDPDQFRPLDWARLAKLAGVRYVMFTTKHHSGFAMWDTATTPFGVMHTPFHRDITKEVFDAFRSQGIATGVYYSPDDFWWLHQHGIRIERAVPAVQPKSNPEFMKYDQEQIRELLTKYGKIDALFLDGDATGLRDLAWKIDPNIIVTRGAIKTPELTVPGMPMPGAWETCMTMGTAWQYQPQNEHYKSGGELIRLLVETRAKGGNLLLNVGPKPNGELPIEEEERLREIAEWMFVNSDAIYAVRPWVITNEGNIWFTKKKDSSALYATVESDAPWPRATWKEFVLHSVKATDKTQVSVLGQSDEVVEYHPEIVPKTTWHQEKDGLHIRALAAQRLQDNFRWPNPVVLKITNAEPALAPPRVQTVSAAASGQGEVFTGDVLDMGDQSALQVGFEYRSIAGEDANSRNAVWVATPIQTVTKIGQFTTTVSGLDTKGTYEFRAVIQHPLLTLYGAEVRTKR</sequence>
<dbReference type="InterPro" id="IPR000933">
    <property type="entry name" value="Glyco_hydro_29"/>
</dbReference>
<dbReference type="Pfam" id="PF01120">
    <property type="entry name" value="Alpha_L_fucos"/>
    <property type="match status" value="1"/>
</dbReference>
<evidence type="ECO:0000313" key="9">
    <source>
        <dbReference type="Proteomes" id="UP001596091"/>
    </source>
</evidence>
<keyword evidence="6" id="KW-0326">Glycosidase</keyword>
<evidence type="ECO:0000313" key="8">
    <source>
        <dbReference type="EMBL" id="MFC5861957.1"/>
    </source>
</evidence>
<proteinExistence type="inferred from homology"/>
<dbReference type="InterPro" id="IPR057739">
    <property type="entry name" value="Glyco_hydro_29_N"/>
</dbReference>
<evidence type="ECO:0000256" key="5">
    <source>
        <dbReference type="ARBA" id="ARBA00022801"/>
    </source>
</evidence>
<dbReference type="EC" id="3.2.1.51" evidence="3"/>
<comment type="function">
    <text evidence="1">Alpha-L-fucosidase is responsible for hydrolyzing the alpha-1,6-linked fucose joined to the reducing-end N-acetylglucosamine of the carbohydrate moieties of glycoproteins.</text>
</comment>
<evidence type="ECO:0000256" key="4">
    <source>
        <dbReference type="ARBA" id="ARBA00022729"/>
    </source>
</evidence>
<keyword evidence="9" id="KW-1185">Reference proteome</keyword>
<dbReference type="SUPFAM" id="SSF51445">
    <property type="entry name" value="(Trans)glycosidases"/>
    <property type="match status" value="1"/>
</dbReference>
<reference evidence="9" key="1">
    <citation type="journal article" date="2019" name="Int. J. Syst. Evol. Microbiol.">
        <title>The Global Catalogue of Microorganisms (GCM) 10K type strain sequencing project: providing services to taxonomists for standard genome sequencing and annotation.</title>
        <authorList>
            <consortium name="The Broad Institute Genomics Platform"/>
            <consortium name="The Broad Institute Genome Sequencing Center for Infectious Disease"/>
            <person name="Wu L."/>
            <person name="Ma J."/>
        </authorList>
    </citation>
    <scope>NUCLEOTIDE SEQUENCE [LARGE SCALE GENOMIC DNA]</scope>
    <source>
        <strain evidence="9">JCM 4087</strain>
    </source>
</reference>
<organism evidence="8 9">
    <name type="scientific">Acidicapsa dinghuensis</name>
    <dbReference type="NCBI Taxonomy" id="2218256"/>
    <lineage>
        <taxon>Bacteria</taxon>
        <taxon>Pseudomonadati</taxon>
        <taxon>Acidobacteriota</taxon>
        <taxon>Terriglobia</taxon>
        <taxon>Terriglobales</taxon>
        <taxon>Acidobacteriaceae</taxon>
        <taxon>Acidicapsa</taxon>
    </lineage>
</organism>
<evidence type="ECO:0000256" key="6">
    <source>
        <dbReference type="ARBA" id="ARBA00023295"/>
    </source>
</evidence>
<dbReference type="InterPro" id="IPR017853">
    <property type="entry name" value="GH"/>
</dbReference>
<comment type="caution">
    <text evidence="8">The sequence shown here is derived from an EMBL/GenBank/DDBJ whole genome shotgun (WGS) entry which is preliminary data.</text>
</comment>
<evidence type="ECO:0000256" key="2">
    <source>
        <dbReference type="ARBA" id="ARBA00007951"/>
    </source>
</evidence>
<comment type="similarity">
    <text evidence="2">Belongs to the glycosyl hydrolase 29 family.</text>
</comment>
<dbReference type="EMBL" id="JBHSPH010000002">
    <property type="protein sequence ID" value="MFC5861957.1"/>
    <property type="molecule type" value="Genomic_DNA"/>
</dbReference>
<evidence type="ECO:0000256" key="3">
    <source>
        <dbReference type="ARBA" id="ARBA00012662"/>
    </source>
</evidence>
<dbReference type="PANTHER" id="PTHR10030:SF37">
    <property type="entry name" value="ALPHA-L-FUCOSIDASE-RELATED"/>
    <property type="match status" value="1"/>
</dbReference>
<name>A0ABW1EFC2_9BACT</name>
<keyword evidence="5" id="KW-0378">Hydrolase</keyword>
<dbReference type="SMART" id="SM00812">
    <property type="entry name" value="Alpha_L_fucos"/>
    <property type="match status" value="1"/>
</dbReference>